<evidence type="ECO:0000259" key="2">
    <source>
        <dbReference type="PROSITE" id="PS51502"/>
    </source>
</evidence>
<dbReference type="PANTHER" id="PTHR33178">
    <property type="match status" value="1"/>
</dbReference>
<evidence type="ECO:0000313" key="3">
    <source>
        <dbReference type="EMBL" id="CBX25321.1"/>
    </source>
</evidence>
<reference evidence="3" key="1">
    <citation type="submission" date="2010-10" db="EMBL/GenBank/DDBJ databases">
        <authorList>
            <person name="Genoscope - CEA"/>
        </authorList>
    </citation>
    <scope>NUCLEOTIDE SEQUENCE</scope>
</reference>
<proteinExistence type="predicted"/>
<dbReference type="Gene3D" id="3.30.70.100">
    <property type="match status" value="1"/>
</dbReference>
<gene>
    <name evidence="3" type="primary">Ob11g0014O17_10</name>
</gene>
<comment type="subunit">
    <text evidence="1">Homodimer.</text>
</comment>
<accession>G2XMA3</accession>
<sequence length="110" mass="12246">MGEVKHLCLVKFKEEVLVDDILQGMTKLVSEMDMVKSFEWDVLNQEMLTQGFTHVFSLTFASSEDLTSYMSHERHQEFAGTFMAAIDKVVVIDFPAVVAKPAPPAAPPVA</sequence>
<organism evidence="3">
    <name type="scientific">Oryza brachyantha</name>
    <name type="common">malo sina</name>
    <dbReference type="NCBI Taxonomy" id="4533"/>
    <lineage>
        <taxon>Eukaryota</taxon>
        <taxon>Viridiplantae</taxon>
        <taxon>Streptophyta</taxon>
        <taxon>Embryophyta</taxon>
        <taxon>Tracheophyta</taxon>
        <taxon>Spermatophyta</taxon>
        <taxon>Magnoliopsida</taxon>
        <taxon>Liliopsida</taxon>
        <taxon>Poales</taxon>
        <taxon>Poaceae</taxon>
        <taxon>BOP clade</taxon>
        <taxon>Oryzoideae</taxon>
        <taxon>Oryzeae</taxon>
        <taxon>Oryzinae</taxon>
        <taxon>Oryza</taxon>
    </lineage>
</organism>
<evidence type="ECO:0000256" key="1">
    <source>
        <dbReference type="ARBA" id="ARBA00011738"/>
    </source>
</evidence>
<dbReference type="InterPro" id="IPR013097">
    <property type="entry name" value="Dabb"/>
</dbReference>
<dbReference type="PROSITE" id="PS51502">
    <property type="entry name" value="S_R_A_B_BARREL"/>
    <property type="match status" value="1"/>
</dbReference>
<name>G2XMA3_ORYBR</name>
<dbReference type="EMBL" id="FQ378032">
    <property type="protein sequence ID" value="CBX25321.1"/>
    <property type="molecule type" value="Genomic_DNA"/>
</dbReference>
<dbReference type="Pfam" id="PF07876">
    <property type="entry name" value="Dabb"/>
    <property type="match status" value="1"/>
</dbReference>
<feature type="domain" description="Stress-response A/B barrel" evidence="2">
    <location>
        <begin position="4"/>
        <end position="94"/>
    </location>
</feature>
<dbReference type="InterPro" id="IPR044662">
    <property type="entry name" value="HS1/DABB1-like"/>
</dbReference>
<dbReference type="InterPro" id="IPR011008">
    <property type="entry name" value="Dimeric_a/b-barrel"/>
</dbReference>
<dbReference type="PANTHER" id="PTHR33178:SF4">
    <property type="entry name" value="EXPRESSED PROTEIN"/>
    <property type="match status" value="1"/>
</dbReference>
<dbReference type="SMART" id="SM00886">
    <property type="entry name" value="Dabb"/>
    <property type="match status" value="1"/>
</dbReference>
<dbReference type="AlphaFoldDB" id="G2XMA3"/>
<dbReference type="SUPFAM" id="SSF54909">
    <property type="entry name" value="Dimeric alpha+beta barrel"/>
    <property type="match status" value="1"/>
</dbReference>
<protein>
    <submittedName>
        <fullName evidence="3">Hypothetical_protein</fullName>
    </submittedName>
</protein>